<protein>
    <submittedName>
        <fullName evidence="2">Uncharacterized protein</fullName>
    </submittedName>
</protein>
<proteinExistence type="predicted"/>
<organism evidence="2">
    <name type="scientific">bioreactor metagenome</name>
    <dbReference type="NCBI Taxonomy" id="1076179"/>
    <lineage>
        <taxon>unclassified sequences</taxon>
        <taxon>metagenomes</taxon>
        <taxon>ecological metagenomes</taxon>
    </lineage>
</organism>
<dbReference type="AlphaFoldDB" id="A0A645EW73"/>
<dbReference type="EMBL" id="VSSQ01051381">
    <property type="protein sequence ID" value="MPN05482.1"/>
    <property type="molecule type" value="Genomic_DNA"/>
</dbReference>
<reference evidence="2" key="1">
    <citation type="submission" date="2019-08" db="EMBL/GenBank/DDBJ databases">
        <authorList>
            <person name="Kucharzyk K."/>
            <person name="Murdoch R.W."/>
            <person name="Higgins S."/>
            <person name="Loffler F."/>
        </authorList>
    </citation>
    <scope>NUCLEOTIDE SEQUENCE</scope>
</reference>
<evidence type="ECO:0000313" key="2">
    <source>
        <dbReference type="EMBL" id="MPN05482.1"/>
    </source>
</evidence>
<gene>
    <name evidence="2" type="ORF">SDC9_152733</name>
</gene>
<evidence type="ECO:0000256" key="1">
    <source>
        <dbReference type="SAM" id="Phobius"/>
    </source>
</evidence>
<accession>A0A645EW73</accession>
<sequence>MKTQVGERRLYLKDSENKCSALFPSCASFGMIHDAPMWRIAAILPRRGVAVTGKRRFPLPVLKKYAIDLERAWKDAPLRRKNAIWAISIIQLSSWSVCFVHSGWSWCFRQAIIMRRTRHPSATTAIFTSANRPCISPSDSR</sequence>
<keyword evidence="1" id="KW-1133">Transmembrane helix</keyword>
<feature type="transmembrane region" description="Helical" evidence="1">
    <location>
        <begin position="83"/>
        <end position="108"/>
    </location>
</feature>
<keyword evidence="1" id="KW-0812">Transmembrane</keyword>
<keyword evidence="1" id="KW-0472">Membrane</keyword>
<comment type="caution">
    <text evidence="2">The sequence shown here is derived from an EMBL/GenBank/DDBJ whole genome shotgun (WGS) entry which is preliminary data.</text>
</comment>
<name>A0A645EW73_9ZZZZ</name>